<keyword evidence="1" id="KW-0472">Membrane</keyword>
<keyword evidence="1" id="KW-1133">Transmembrane helix</keyword>
<dbReference type="EMBL" id="JACEFO010002324">
    <property type="protein sequence ID" value="KAF8665884.1"/>
    <property type="molecule type" value="Genomic_DNA"/>
</dbReference>
<comment type="caution">
    <text evidence="2">The sequence shown here is derived from an EMBL/GenBank/DDBJ whole genome shotgun (WGS) entry which is preliminary data.</text>
</comment>
<name>A0A835ANA7_9POAL</name>
<organism evidence="2 3">
    <name type="scientific">Digitaria exilis</name>
    <dbReference type="NCBI Taxonomy" id="1010633"/>
    <lineage>
        <taxon>Eukaryota</taxon>
        <taxon>Viridiplantae</taxon>
        <taxon>Streptophyta</taxon>
        <taxon>Embryophyta</taxon>
        <taxon>Tracheophyta</taxon>
        <taxon>Spermatophyta</taxon>
        <taxon>Magnoliopsida</taxon>
        <taxon>Liliopsida</taxon>
        <taxon>Poales</taxon>
        <taxon>Poaceae</taxon>
        <taxon>PACMAD clade</taxon>
        <taxon>Panicoideae</taxon>
        <taxon>Panicodae</taxon>
        <taxon>Paniceae</taxon>
        <taxon>Anthephorinae</taxon>
        <taxon>Digitaria</taxon>
    </lineage>
</organism>
<sequence length="107" mass="11918">MAGDIVAISVKKNLILPKDQAMQPWGIRQIGTPGLDGLDMRLVRFSIQEDIINTVCDAQGRHQGGVLLGPFVPVLAEEIRTSLAMLIGFIFLYIMHYALMNHKDNKE</sequence>
<evidence type="ECO:0000313" key="3">
    <source>
        <dbReference type="Proteomes" id="UP000636709"/>
    </source>
</evidence>
<accession>A0A835ANA7</accession>
<dbReference type="Proteomes" id="UP000636709">
    <property type="component" value="Unassembled WGS sequence"/>
</dbReference>
<evidence type="ECO:0000256" key="1">
    <source>
        <dbReference type="SAM" id="Phobius"/>
    </source>
</evidence>
<feature type="transmembrane region" description="Helical" evidence="1">
    <location>
        <begin position="79"/>
        <end position="99"/>
    </location>
</feature>
<reference evidence="2" key="1">
    <citation type="submission" date="2020-07" db="EMBL/GenBank/DDBJ databases">
        <title>Genome sequence and genetic diversity analysis of an under-domesticated orphan crop, white fonio (Digitaria exilis).</title>
        <authorList>
            <person name="Bennetzen J.L."/>
            <person name="Chen S."/>
            <person name="Ma X."/>
            <person name="Wang X."/>
            <person name="Yssel A.E.J."/>
            <person name="Chaluvadi S.R."/>
            <person name="Johnson M."/>
            <person name="Gangashetty P."/>
            <person name="Hamidou F."/>
            <person name="Sanogo M.D."/>
            <person name="Zwaenepoel A."/>
            <person name="Wallace J."/>
            <person name="Van De Peer Y."/>
            <person name="Van Deynze A."/>
        </authorList>
    </citation>
    <scope>NUCLEOTIDE SEQUENCE</scope>
    <source>
        <tissue evidence="2">Leaves</tissue>
    </source>
</reference>
<evidence type="ECO:0000313" key="2">
    <source>
        <dbReference type="EMBL" id="KAF8665884.1"/>
    </source>
</evidence>
<proteinExistence type="predicted"/>
<keyword evidence="3" id="KW-1185">Reference proteome</keyword>
<dbReference type="AlphaFoldDB" id="A0A835ANA7"/>
<gene>
    <name evidence="2" type="ORF">HU200_053967</name>
</gene>
<keyword evidence="1" id="KW-0812">Transmembrane</keyword>
<protein>
    <submittedName>
        <fullName evidence="2">Uncharacterized protein</fullName>
    </submittedName>
</protein>